<sequence length="394" mass="45133">MALNNSNLLAPWLNTIMAYKVPIIGIYSLPLLCQALLKYLPKAPYLLLVAHTPPINSQNPAGLRQSFFVHQKLQLSRLTPLKTLAPQEYAKEVLTQISTTQHYLNNARMLPEPLSVVILSDTALLSAFNTDSTLFNLHLLDSHDFAQQLGLQGEKTWYLHHFVAFQLSRRWHITQHYATDTPFFYYRKVRLALYFLSVLLVSGATMLSLRTLEKALVIQQKGEQIVEKTVKRQAALEQLKQKKPNLPLDILLIRNIVDLSHHLKARHLSPRPAWEKLSQVLSRYPDLFLERLEWGIGDSFQSRVDASENDDIDPSKHFIEGMRLHGIIKNNEQNTLQIFDSLMNDLRQDWRVEVLLAPYDPSQRLQGQIGSQVNNAPFVIELLIKHGISSTTNE</sequence>
<evidence type="ECO:0000313" key="3">
    <source>
        <dbReference type="Proteomes" id="UP000076962"/>
    </source>
</evidence>
<name>A0A176S5C7_9GAMM</name>
<protein>
    <submittedName>
        <fullName evidence="2">Uncharacterized protein</fullName>
    </submittedName>
</protein>
<dbReference type="AlphaFoldDB" id="A0A176S5C7"/>
<accession>A0A176S5C7</accession>
<dbReference type="EMBL" id="LUTY01000547">
    <property type="protein sequence ID" value="OAD23116.1"/>
    <property type="molecule type" value="Genomic_DNA"/>
</dbReference>
<gene>
    <name evidence="2" type="ORF">THIOM_001057</name>
</gene>
<keyword evidence="1" id="KW-0812">Transmembrane</keyword>
<proteinExistence type="predicted"/>
<keyword evidence="1" id="KW-1133">Transmembrane helix</keyword>
<organism evidence="2 3">
    <name type="scientific">Candidatus Thiomargarita nelsonii</name>
    <dbReference type="NCBI Taxonomy" id="1003181"/>
    <lineage>
        <taxon>Bacteria</taxon>
        <taxon>Pseudomonadati</taxon>
        <taxon>Pseudomonadota</taxon>
        <taxon>Gammaproteobacteria</taxon>
        <taxon>Thiotrichales</taxon>
        <taxon>Thiotrichaceae</taxon>
        <taxon>Thiomargarita</taxon>
    </lineage>
</organism>
<keyword evidence="1" id="KW-0472">Membrane</keyword>
<comment type="caution">
    <text evidence="2">The sequence shown here is derived from an EMBL/GenBank/DDBJ whole genome shotgun (WGS) entry which is preliminary data.</text>
</comment>
<feature type="transmembrane region" description="Helical" evidence="1">
    <location>
        <begin position="191"/>
        <end position="209"/>
    </location>
</feature>
<feature type="transmembrane region" description="Helical" evidence="1">
    <location>
        <begin position="16"/>
        <end position="37"/>
    </location>
</feature>
<evidence type="ECO:0000256" key="1">
    <source>
        <dbReference type="SAM" id="Phobius"/>
    </source>
</evidence>
<reference evidence="2 3" key="1">
    <citation type="submission" date="2016-05" db="EMBL/GenBank/DDBJ databases">
        <title>Single-cell genome of chain-forming Candidatus Thiomargarita nelsonii and comparison to other large sulfur-oxidizing bacteria.</title>
        <authorList>
            <person name="Winkel M."/>
            <person name="Salman V."/>
            <person name="Woyke T."/>
            <person name="Schulz-Vogt H."/>
            <person name="Richter M."/>
            <person name="Flood B."/>
            <person name="Bailey J."/>
            <person name="Amann R."/>
            <person name="Mussmann M."/>
        </authorList>
    </citation>
    <scope>NUCLEOTIDE SEQUENCE [LARGE SCALE GENOMIC DNA]</scope>
    <source>
        <strain evidence="2 3">THI036</strain>
    </source>
</reference>
<evidence type="ECO:0000313" key="2">
    <source>
        <dbReference type="EMBL" id="OAD23116.1"/>
    </source>
</evidence>
<dbReference type="Proteomes" id="UP000076962">
    <property type="component" value="Unassembled WGS sequence"/>
</dbReference>
<keyword evidence="3" id="KW-1185">Reference proteome</keyword>